<dbReference type="AlphaFoldDB" id="A0A8J4WJ07"/>
<dbReference type="Proteomes" id="UP000748531">
    <property type="component" value="Unassembled WGS sequence"/>
</dbReference>
<evidence type="ECO:0000313" key="1">
    <source>
        <dbReference type="EMBL" id="KAF5401919.1"/>
    </source>
</evidence>
<comment type="caution">
    <text evidence="1">The sequence shown here is derived from an EMBL/GenBank/DDBJ whole genome shotgun (WGS) entry which is preliminary data.</text>
</comment>
<name>A0A8J4WJ07_9TREM</name>
<evidence type="ECO:0000313" key="2">
    <source>
        <dbReference type="Proteomes" id="UP000748531"/>
    </source>
</evidence>
<accession>A0A8J4WJ07</accession>
<feature type="non-terminal residue" evidence="1">
    <location>
        <position position="1"/>
    </location>
</feature>
<protein>
    <submittedName>
        <fullName evidence="1">Uncharacterized protein</fullName>
    </submittedName>
</protein>
<reference evidence="1" key="1">
    <citation type="submission" date="2019-05" db="EMBL/GenBank/DDBJ databases">
        <title>Annotation for the trematode Paragonimus heterotremus.</title>
        <authorList>
            <person name="Choi Y.-J."/>
        </authorList>
    </citation>
    <scope>NUCLEOTIDE SEQUENCE</scope>
    <source>
        <strain evidence="1">LC</strain>
    </source>
</reference>
<keyword evidence="2" id="KW-1185">Reference proteome</keyword>
<dbReference type="EMBL" id="LUCH01002149">
    <property type="protein sequence ID" value="KAF5401919.1"/>
    <property type="molecule type" value="Genomic_DNA"/>
</dbReference>
<proteinExistence type="predicted"/>
<organism evidence="1 2">
    <name type="scientific">Paragonimus heterotremus</name>
    <dbReference type="NCBI Taxonomy" id="100268"/>
    <lineage>
        <taxon>Eukaryota</taxon>
        <taxon>Metazoa</taxon>
        <taxon>Spiralia</taxon>
        <taxon>Lophotrochozoa</taxon>
        <taxon>Platyhelminthes</taxon>
        <taxon>Trematoda</taxon>
        <taxon>Digenea</taxon>
        <taxon>Plagiorchiida</taxon>
        <taxon>Troglotremata</taxon>
        <taxon>Troglotrematidae</taxon>
        <taxon>Paragonimus</taxon>
    </lineage>
</organism>
<dbReference type="OrthoDB" id="6306511at2759"/>
<sequence>IPAVLKRASPLHYDALITCTQKNELKNITDKTYIELFFHRQLYTPNVITSTCINELAQNLSVLLNSGIDARELRVIVHSGSLIFILESCLERTELEFMYFVSGYRLYTHPVITLQEGTGDNSATEFSYFDEKLLSELQTDFEINWVPKFVALHSEHPLAVQLCIDEFGLGTQPVSKDVTFDVFYNGTVQLDNSMFLIETVININQLRQASIYSEDESYIEAVIGNTLLCLIFINDV</sequence>
<gene>
    <name evidence="1" type="ORF">PHET_04897</name>
</gene>